<dbReference type="EMBL" id="MH588547">
    <property type="protein sequence ID" value="AXQ69594.1"/>
    <property type="molecule type" value="Genomic_DNA"/>
</dbReference>
<protein>
    <submittedName>
        <fullName evidence="2">Uncharacterized protein</fullName>
    </submittedName>
</protein>
<proteinExistence type="predicted"/>
<dbReference type="Proteomes" id="UP000259683">
    <property type="component" value="Segment"/>
</dbReference>
<organism evidence="2 3">
    <name type="scientific">Caulobacter phage CcrSC</name>
    <dbReference type="NCBI Taxonomy" id="2283272"/>
    <lineage>
        <taxon>Viruses</taxon>
        <taxon>Duplodnaviria</taxon>
        <taxon>Heunggongvirae</taxon>
        <taxon>Uroviricota</taxon>
        <taxon>Caudoviricetes</taxon>
        <taxon>Jeanschmidtviridae</taxon>
        <taxon>Bertelyvirus</taxon>
        <taxon>Bertelyvirus SC</taxon>
    </lineage>
</organism>
<evidence type="ECO:0000313" key="3">
    <source>
        <dbReference type="Proteomes" id="UP000259683"/>
    </source>
</evidence>
<reference evidence="2" key="2">
    <citation type="submission" date="2018-07" db="EMBL/GenBank/DDBJ databases">
        <authorList>
            <person name="Wilson K.M."/>
            <person name="Ely B."/>
        </authorList>
    </citation>
    <scope>NUCLEOTIDE SEQUENCE</scope>
</reference>
<keyword evidence="3" id="KW-1185">Reference proteome</keyword>
<evidence type="ECO:0000313" key="2">
    <source>
        <dbReference type="EMBL" id="AXQ70094.1"/>
    </source>
</evidence>
<dbReference type="EMBL" id="MH588547">
    <property type="protein sequence ID" value="AXQ70094.1"/>
    <property type="molecule type" value="Genomic_DNA"/>
</dbReference>
<gene>
    <name evidence="1" type="ORF">CcrSC_gp012</name>
    <name evidence="2" type="ORF">CcrSC_gp512</name>
</gene>
<reference evidence="3" key="1">
    <citation type="submission" date="2018-07" db="EMBL/GenBank/DDBJ databases">
        <title>Giant CbK-like Caulobacter bacteriophages have genetically divergent genomes.</title>
        <authorList>
            <person name="Wilson K.M."/>
            <person name="Ely B."/>
        </authorList>
    </citation>
    <scope>NUCLEOTIDE SEQUENCE [LARGE SCALE GENOMIC DNA]</scope>
</reference>
<name>A0A385EDY4_9CAUD</name>
<reference evidence="2" key="3">
    <citation type="submission" date="2021-07" db="EMBL/GenBank/DDBJ databases">
        <title>Giant CbK-like Caulobacter bacteriophages have genetically divergent genomes.</title>
        <authorList>
            <person name="Wilson K."/>
            <person name="Ely B."/>
        </authorList>
    </citation>
    <scope>NUCLEOTIDE SEQUENCE</scope>
</reference>
<accession>A0A385EDY4</accession>
<evidence type="ECO:0000313" key="1">
    <source>
        <dbReference type="EMBL" id="AXQ69594.1"/>
    </source>
</evidence>
<sequence length="171" mass="18873">MDDTYPPLTPGQQAALVAFADQHGGLGEAWKEALSDAWRTCSEPDALKADLRTIRNTYGPSWLYDEYAWGWRPTLPDWERAGRWTDTPPQPTPGKARWSAAFDPPAIGDRVRVTTNGLGWARVTGYFVEADWLGVIVKLEAPADWYVKQNGGNVPGHSFGTEIALTDPATD</sequence>